<reference evidence="2" key="1">
    <citation type="journal article" date="2014" name="Front. Microbiol.">
        <title>High frequency of phylogenetically diverse reductive dehalogenase-homologous genes in deep subseafloor sedimentary metagenomes.</title>
        <authorList>
            <person name="Kawai M."/>
            <person name="Futagami T."/>
            <person name="Toyoda A."/>
            <person name="Takaki Y."/>
            <person name="Nishi S."/>
            <person name="Hori S."/>
            <person name="Arai W."/>
            <person name="Tsubouchi T."/>
            <person name="Morono Y."/>
            <person name="Uchiyama I."/>
            <person name="Ito T."/>
            <person name="Fujiyama A."/>
            <person name="Inagaki F."/>
            <person name="Takami H."/>
        </authorList>
    </citation>
    <scope>NUCLEOTIDE SEQUENCE</scope>
    <source>
        <strain evidence="2">Expedition CK06-06</strain>
    </source>
</reference>
<sequence length="196" mass="20940">PEAGPTTCGKEVELWISTGPPTVPNVVGDANQAAQDEINAVLGLSVGVITTDCNDAIAAGNVVSTDPAAGATTCDTTVDLVISTGPCAAAYPGCWDWLRQCYGDTVDNDELVQLADFFVFKDSYGKNYWDHYPADDEDIQPGEYHPCADYDRNGLVELADFFVFKDSYADKDVSGYSDCDPLGDPYGVYLPGSVKP</sequence>
<comment type="caution">
    <text evidence="2">The sequence shown here is derived from an EMBL/GenBank/DDBJ whole genome shotgun (WGS) entry which is preliminary data.</text>
</comment>
<dbReference type="Pfam" id="PF03793">
    <property type="entry name" value="PASTA"/>
    <property type="match status" value="1"/>
</dbReference>
<evidence type="ECO:0000259" key="1">
    <source>
        <dbReference type="PROSITE" id="PS51178"/>
    </source>
</evidence>
<evidence type="ECO:0000313" key="2">
    <source>
        <dbReference type="EMBL" id="GAG31915.1"/>
    </source>
</evidence>
<organism evidence="2">
    <name type="scientific">marine sediment metagenome</name>
    <dbReference type="NCBI Taxonomy" id="412755"/>
    <lineage>
        <taxon>unclassified sequences</taxon>
        <taxon>metagenomes</taxon>
        <taxon>ecological metagenomes</taxon>
    </lineage>
</organism>
<dbReference type="InterPro" id="IPR005543">
    <property type="entry name" value="PASTA_dom"/>
</dbReference>
<protein>
    <recommendedName>
        <fullName evidence="1">PASTA domain-containing protein</fullName>
    </recommendedName>
</protein>
<dbReference type="SMART" id="SM00740">
    <property type="entry name" value="PASTA"/>
    <property type="match status" value="1"/>
</dbReference>
<name>X0WMQ0_9ZZZZ</name>
<feature type="domain" description="PASTA" evidence="1">
    <location>
        <begin position="19"/>
        <end position="84"/>
    </location>
</feature>
<dbReference type="PROSITE" id="PS51178">
    <property type="entry name" value="PASTA"/>
    <property type="match status" value="1"/>
</dbReference>
<proteinExistence type="predicted"/>
<dbReference type="CDD" id="cd06577">
    <property type="entry name" value="PASTA_pknB"/>
    <property type="match status" value="1"/>
</dbReference>
<accession>X0WMQ0</accession>
<dbReference type="Gene3D" id="3.30.10.20">
    <property type="match status" value="1"/>
</dbReference>
<gene>
    <name evidence="2" type="ORF">S01H1_62985</name>
</gene>
<dbReference type="AlphaFoldDB" id="X0WMQ0"/>
<dbReference type="EMBL" id="BARS01041408">
    <property type="protein sequence ID" value="GAG31915.1"/>
    <property type="molecule type" value="Genomic_DNA"/>
</dbReference>
<feature type="non-terminal residue" evidence="2">
    <location>
        <position position="1"/>
    </location>
</feature>